<evidence type="ECO:0000313" key="3">
    <source>
        <dbReference type="Proteomes" id="UP001054889"/>
    </source>
</evidence>
<organism evidence="2 3">
    <name type="scientific">Eleusine coracana subsp. coracana</name>
    <dbReference type="NCBI Taxonomy" id="191504"/>
    <lineage>
        <taxon>Eukaryota</taxon>
        <taxon>Viridiplantae</taxon>
        <taxon>Streptophyta</taxon>
        <taxon>Embryophyta</taxon>
        <taxon>Tracheophyta</taxon>
        <taxon>Spermatophyta</taxon>
        <taxon>Magnoliopsida</taxon>
        <taxon>Liliopsida</taxon>
        <taxon>Poales</taxon>
        <taxon>Poaceae</taxon>
        <taxon>PACMAD clade</taxon>
        <taxon>Chloridoideae</taxon>
        <taxon>Cynodonteae</taxon>
        <taxon>Eleusininae</taxon>
        <taxon>Eleusine</taxon>
    </lineage>
</organism>
<name>A0AAV5F3T4_ELECO</name>
<dbReference type="EMBL" id="BQKI01000082">
    <property type="protein sequence ID" value="GJN30344.1"/>
    <property type="molecule type" value="Genomic_DNA"/>
</dbReference>
<evidence type="ECO:0000256" key="1">
    <source>
        <dbReference type="SAM" id="MobiDB-lite"/>
    </source>
</evidence>
<proteinExistence type="predicted"/>
<reference evidence="2" key="1">
    <citation type="journal article" date="2018" name="DNA Res.">
        <title>Multiple hybrid de novo genome assembly of finger millet, an orphan allotetraploid crop.</title>
        <authorList>
            <person name="Hatakeyama M."/>
            <person name="Aluri S."/>
            <person name="Balachadran M.T."/>
            <person name="Sivarajan S.R."/>
            <person name="Patrignani A."/>
            <person name="Gruter S."/>
            <person name="Poveda L."/>
            <person name="Shimizu-Inatsugi R."/>
            <person name="Baeten J."/>
            <person name="Francoijs K.J."/>
            <person name="Nataraja K.N."/>
            <person name="Reddy Y.A.N."/>
            <person name="Phadnis S."/>
            <person name="Ravikumar R.L."/>
            <person name="Schlapbach R."/>
            <person name="Sreeman S.M."/>
            <person name="Shimizu K.K."/>
        </authorList>
    </citation>
    <scope>NUCLEOTIDE SEQUENCE</scope>
</reference>
<gene>
    <name evidence="2" type="primary">gb18639</name>
    <name evidence="2" type="ORF">PR202_gb18639</name>
</gene>
<keyword evidence="3" id="KW-1185">Reference proteome</keyword>
<reference evidence="2" key="2">
    <citation type="submission" date="2021-12" db="EMBL/GenBank/DDBJ databases">
        <title>Resequencing data analysis of finger millet.</title>
        <authorList>
            <person name="Hatakeyama M."/>
            <person name="Aluri S."/>
            <person name="Balachadran M.T."/>
            <person name="Sivarajan S.R."/>
            <person name="Poveda L."/>
            <person name="Shimizu-Inatsugi R."/>
            <person name="Schlapbach R."/>
            <person name="Sreeman S.M."/>
            <person name="Shimizu K.K."/>
        </authorList>
    </citation>
    <scope>NUCLEOTIDE SEQUENCE</scope>
</reference>
<protein>
    <submittedName>
        <fullName evidence="2">Uncharacterized protein</fullName>
    </submittedName>
</protein>
<dbReference type="Proteomes" id="UP001054889">
    <property type="component" value="Unassembled WGS sequence"/>
</dbReference>
<sequence length="72" mass="7592">MRNMELRAVGIASSPLQSSAAPLSRVVWIGREAAQALAPCFPHPQFPQPVGQESKEKFLQGLPNHGSGGGTP</sequence>
<dbReference type="AlphaFoldDB" id="A0AAV5F3T4"/>
<feature type="region of interest" description="Disordered" evidence="1">
    <location>
        <begin position="45"/>
        <end position="72"/>
    </location>
</feature>
<accession>A0AAV5F3T4</accession>
<comment type="caution">
    <text evidence="2">The sequence shown here is derived from an EMBL/GenBank/DDBJ whole genome shotgun (WGS) entry which is preliminary data.</text>
</comment>
<evidence type="ECO:0000313" key="2">
    <source>
        <dbReference type="EMBL" id="GJN30344.1"/>
    </source>
</evidence>